<dbReference type="Proteomes" id="UP000652761">
    <property type="component" value="Unassembled WGS sequence"/>
</dbReference>
<keyword evidence="1" id="KW-0812">Transmembrane</keyword>
<keyword evidence="3" id="KW-1185">Reference proteome</keyword>
<sequence>MLPSPVWYVGGPGMEHPVGLPLCWCRDRGARRDTRRGVCPVGRDLIGMRFPVVTGFAVTMLRPVTIGLLSRCLSPSRWYRDGLGGRDSTHVVSSVSVAPVGVSACAPGQVTSLRSETEGDTFVAMAAVPGGSRLSNNRLSDGQLIISIAMFSILSSGVLRFWLARACLGWPTALSMVRACLVLAGLVVGYRPAVRRGSCCACSACSPGAWHLRACPIQRLSPLPGTLILGSLLRECSRLGDTEVVEAVLFPARPRQSFVSLPLSALVLKPRSGARHGAATLPGCGVACVLVVFCGGSVSLFRRGGGRSQVGEQREWQSRSLVPIHGGTSVCGFPTLWCVQGPGWFCLWALDLVEGLVVTGAQCRVASLVERCDTCLWLLSAWCWLVVSSGEVLPESFSIGSGGVRGFSEDYSVLVSPIAVLPQGLRTVPWWFGWRFSQDRLTLLLLAAVFSMKVCVVWSFGLCVLVKVLPRIALCRFWWRFFPGVLSVRFGPPLCCPCGSKCVVWLGCVLVRFSQDGSWHFWWRFSPKLLRVVLVVVALSPCRDELSLLGRFRSRCCALGCTSGCCVGQLVSLFVSNFLNCAGGLYVSPWLG</sequence>
<feature type="transmembrane region" description="Helical" evidence="1">
    <location>
        <begin position="169"/>
        <end position="188"/>
    </location>
</feature>
<keyword evidence="1" id="KW-1133">Transmembrane helix</keyword>
<evidence type="ECO:0000313" key="3">
    <source>
        <dbReference type="Proteomes" id="UP000652761"/>
    </source>
</evidence>
<comment type="caution">
    <text evidence="2">The sequence shown here is derived from an EMBL/GenBank/DDBJ whole genome shotgun (WGS) entry which is preliminary data.</text>
</comment>
<name>A0A843TQD6_COLES</name>
<protein>
    <submittedName>
        <fullName evidence="2">Uncharacterized protein</fullName>
    </submittedName>
</protein>
<feature type="transmembrane region" description="Helical" evidence="1">
    <location>
        <begin position="50"/>
        <end position="70"/>
    </location>
</feature>
<evidence type="ECO:0000256" key="1">
    <source>
        <dbReference type="SAM" id="Phobius"/>
    </source>
</evidence>
<keyword evidence="1" id="KW-0472">Membrane</keyword>
<dbReference type="AlphaFoldDB" id="A0A843TQD6"/>
<gene>
    <name evidence="2" type="ORF">Taro_005632</name>
</gene>
<dbReference type="EMBL" id="NMUH01000160">
    <property type="protein sequence ID" value="MQL73275.1"/>
    <property type="molecule type" value="Genomic_DNA"/>
</dbReference>
<evidence type="ECO:0000313" key="2">
    <source>
        <dbReference type="EMBL" id="MQL73275.1"/>
    </source>
</evidence>
<feature type="transmembrane region" description="Helical" evidence="1">
    <location>
        <begin position="144"/>
        <end position="163"/>
    </location>
</feature>
<organism evidence="2 3">
    <name type="scientific">Colocasia esculenta</name>
    <name type="common">Wild taro</name>
    <name type="synonym">Arum esculentum</name>
    <dbReference type="NCBI Taxonomy" id="4460"/>
    <lineage>
        <taxon>Eukaryota</taxon>
        <taxon>Viridiplantae</taxon>
        <taxon>Streptophyta</taxon>
        <taxon>Embryophyta</taxon>
        <taxon>Tracheophyta</taxon>
        <taxon>Spermatophyta</taxon>
        <taxon>Magnoliopsida</taxon>
        <taxon>Liliopsida</taxon>
        <taxon>Araceae</taxon>
        <taxon>Aroideae</taxon>
        <taxon>Colocasieae</taxon>
        <taxon>Colocasia</taxon>
    </lineage>
</organism>
<proteinExistence type="predicted"/>
<feature type="transmembrane region" description="Helical" evidence="1">
    <location>
        <begin position="441"/>
        <end position="466"/>
    </location>
</feature>
<feature type="transmembrane region" description="Helical" evidence="1">
    <location>
        <begin position="278"/>
        <end position="301"/>
    </location>
</feature>
<reference evidence="2" key="1">
    <citation type="submission" date="2017-07" db="EMBL/GenBank/DDBJ databases">
        <title>Taro Niue Genome Assembly and Annotation.</title>
        <authorList>
            <person name="Atibalentja N."/>
            <person name="Keating K."/>
            <person name="Fields C.J."/>
        </authorList>
    </citation>
    <scope>NUCLEOTIDE SEQUENCE</scope>
    <source>
        <strain evidence="2">Niue_2</strain>
        <tissue evidence="2">Leaf</tissue>
    </source>
</reference>
<accession>A0A843TQD6</accession>